<dbReference type="InterPro" id="IPR003735">
    <property type="entry name" value="Metal_Tscrpt_repr"/>
</dbReference>
<organism evidence="1 2">
    <name type="scientific">Hominiventricola aquisgranensis</name>
    <dbReference type="NCBI Taxonomy" id="3133164"/>
    <lineage>
        <taxon>Bacteria</taxon>
        <taxon>Bacillati</taxon>
        <taxon>Bacillota</taxon>
        <taxon>Clostridia</taxon>
        <taxon>Lachnospirales</taxon>
        <taxon>Lachnospiraceae</taxon>
        <taxon>Hominiventricola</taxon>
    </lineage>
</organism>
<accession>A0ABV1HXS5</accession>
<dbReference type="InterPro" id="IPR038390">
    <property type="entry name" value="Metal_Tscrpt_repr_sf"/>
</dbReference>
<dbReference type="Pfam" id="PF02583">
    <property type="entry name" value="Trns_repr_metal"/>
    <property type="match status" value="1"/>
</dbReference>
<comment type="caution">
    <text evidence="1">The sequence shown here is derived from an EMBL/GenBank/DDBJ whole genome shotgun (WGS) entry which is preliminary data.</text>
</comment>
<gene>
    <name evidence="1" type="ORF">WMO62_02530</name>
</gene>
<evidence type="ECO:0000313" key="1">
    <source>
        <dbReference type="EMBL" id="MEQ2577719.1"/>
    </source>
</evidence>
<sequence length="139" mass="15747">MSEEGRHVHVAPDGTIYEHVHHDHEHVHSHDEGHTHDHDHDECCHNHGHGHTHTHTNTKAVLNRLSRAIGHLESIRRMVEEGRDCSEVLIQLSAVKSAINNTGKVILKEHIEHCLVDAVECGDMESVKELAEAIDRFMK</sequence>
<dbReference type="EMBL" id="JBBMFC010000003">
    <property type="protein sequence ID" value="MEQ2577719.1"/>
    <property type="molecule type" value="Genomic_DNA"/>
</dbReference>
<dbReference type="Proteomes" id="UP001470288">
    <property type="component" value="Unassembled WGS sequence"/>
</dbReference>
<evidence type="ECO:0000313" key="2">
    <source>
        <dbReference type="Proteomes" id="UP001470288"/>
    </source>
</evidence>
<protein>
    <submittedName>
        <fullName evidence="1">Metal-sensing transcriptional repressor</fullName>
    </submittedName>
</protein>
<keyword evidence="2" id="KW-1185">Reference proteome</keyword>
<dbReference type="PANTHER" id="PTHR33677">
    <property type="entry name" value="TRANSCRIPTIONAL REPRESSOR FRMR-RELATED"/>
    <property type="match status" value="1"/>
</dbReference>
<dbReference type="Gene3D" id="1.20.58.1000">
    <property type="entry name" value="Metal-sensitive repressor, helix protomer"/>
    <property type="match status" value="1"/>
</dbReference>
<dbReference type="CDD" id="cd10158">
    <property type="entry name" value="CsoR-like_DUF156_1"/>
    <property type="match status" value="1"/>
</dbReference>
<dbReference type="PANTHER" id="PTHR33677:SF3">
    <property type="entry name" value="COPPER-SENSING TRANSCRIPTIONAL REPRESSOR RICR"/>
    <property type="match status" value="1"/>
</dbReference>
<proteinExistence type="predicted"/>
<reference evidence="1 2" key="1">
    <citation type="submission" date="2024-03" db="EMBL/GenBank/DDBJ databases">
        <title>Human intestinal bacterial collection.</title>
        <authorList>
            <person name="Pauvert C."/>
            <person name="Hitch T.C.A."/>
            <person name="Clavel T."/>
        </authorList>
    </citation>
    <scope>NUCLEOTIDE SEQUENCE [LARGE SCALE GENOMIC DNA]</scope>
    <source>
        <strain evidence="1 2">CLA-AA-H78B</strain>
    </source>
</reference>
<dbReference type="RefSeq" id="WP_117497274.1">
    <property type="nucleotide sequence ID" value="NZ_JBBMFC010000003.1"/>
</dbReference>
<name>A0ABV1HXS5_9FIRM</name>